<dbReference type="GO" id="GO:0046677">
    <property type="term" value="P:response to antibiotic"/>
    <property type="evidence" value="ECO:0007669"/>
    <property type="project" value="UniProtKB-KW"/>
</dbReference>
<keyword evidence="6" id="KW-1003">Cell membrane</keyword>
<dbReference type="InterPro" id="IPR000412">
    <property type="entry name" value="ABC_2_transport"/>
</dbReference>
<dbReference type="InterPro" id="IPR013525">
    <property type="entry name" value="ABC2_TM"/>
</dbReference>
<feature type="transmembrane region" description="Helical" evidence="6">
    <location>
        <begin position="59"/>
        <end position="80"/>
    </location>
</feature>
<dbReference type="PIRSF" id="PIRSF006648">
    <property type="entry name" value="DrrB"/>
    <property type="match status" value="1"/>
</dbReference>
<dbReference type="STRING" id="1193682.BJP25_16690"/>
<feature type="transmembrane region" description="Helical" evidence="6">
    <location>
        <begin position="223"/>
        <end position="241"/>
    </location>
</feature>
<feature type="transmembrane region" description="Helical" evidence="6">
    <location>
        <begin position="101"/>
        <end position="128"/>
    </location>
</feature>
<evidence type="ECO:0000256" key="1">
    <source>
        <dbReference type="ARBA" id="ARBA00004141"/>
    </source>
</evidence>
<evidence type="ECO:0000256" key="2">
    <source>
        <dbReference type="ARBA" id="ARBA00022692"/>
    </source>
</evidence>
<dbReference type="PANTHER" id="PTHR43027">
    <property type="entry name" value="DOXORUBICIN RESISTANCE ABC TRANSPORTER PERMEASE PROTEIN DRRC-RELATED"/>
    <property type="match status" value="1"/>
</dbReference>
<name>A0A1Q9LPB0_9PSEU</name>
<comment type="caution">
    <text evidence="8">The sequence shown here is derived from an EMBL/GenBank/DDBJ whole genome shotgun (WGS) entry which is preliminary data.</text>
</comment>
<evidence type="ECO:0000256" key="3">
    <source>
        <dbReference type="ARBA" id="ARBA00022989"/>
    </source>
</evidence>
<dbReference type="OrthoDB" id="3217868at2"/>
<keyword evidence="6" id="KW-0813">Transport</keyword>
<dbReference type="GO" id="GO:0043190">
    <property type="term" value="C:ATP-binding cassette (ABC) transporter complex"/>
    <property type="evidence" value="ECO:0007669"/>
    <property type="project" value="InterPro"/>
</dbReference>
<keyword evidence="2 6" id="KW-0812">Transmembrane</keyword>
<dbReference type="PROSITE" id="PS51012">
    <property type="entry name" value="ABC_TM2"/>
    <property type="match status" value="1"/>
</dbReference>
<keyword evidence="3 6" id="KW-1133">Transmembrane helix</keyword>
<evidence type="ECO:0000256" key="5">
    <source>
        <dbReference type="ARBA" id="ARBA00023251"/>
    </source>
</evidence>
<dbReference type="GO" id="GO:0140359">
    <property type="term" value="F:ABC-type transporter activity"/>
    <property type="evidence" value="ECO:0007669"/>
    <property type="project" value="InterPro"/>
</dbReference>
<accession>A0A1Q9LPB0</accession>
<dbReference type="PANTHER" id="PTHR43027:SF2">
    <property type="entry name" value="TRANSPORT PERMEASE PROTEIN"/>
    <property type="match status" value="1"/>
</dbReference>
<proteinExistence type="inferred from homology"/>
<sequence>MNALGKMTFTETKLMLRDPATAVMTLAFPLFLMTIFGIIPGFRQPYDGFGGAAVIDTFIPGVTVLVVLAVLGLSIMPVYLATYRERGVLRRLAASPVSPTLLLVAQIIVNVLLAIAAVVLLIVFARFAFGVKPPGNPAGFVLAFVLSTTTVLSLGLLIGAVVKSSKSATAIGLAVMFPLLFLAGVWTPVELLPGPLSAIGTATPMGAALQAIRDSWSGDFPPALQLGLMAAYTVVFSAIAARTFRWE</sequence>
<evidence type="ECO:0000313" key="9">
    <source>
        <dbReference type="Proteomes" id="UP000186040"/>
    </source>
</evidence>
<dbReference type="Proteomes" id="UP000186040">
    <property type="component" value="Unassembled WGS sequence"/>
</dbReference>
<feature type="domain" description="ABC transmembrane type-2" evidence="7">
    <location>
        <begin position="20"/>
        <end position="247"/>
    </location>
</feature>
<dbReference type="InterPro" id="IPR047817">
    <property type="entry name" value="ABC2_TM_bact-type"/>
</dbReference>
<feature type="transmembrane region" description="Helical" evidence="6">
    <location>
        <begin position="20"/>
        <end position="39"/>
    </location>
</feature>
<evidence type="ECO:0000313" key="8">
    <source>
        <dbReference type="EMBL" id="OLR93858.1"/>
    </source>
</evidence>
<organism evidence="8 9">
    <name type="scientific">Actinokineospora bangkokensis</name>
    <dbReference type="NCBI Taxonomy" id="1193682"/>
    <lineage>
        <taxon>Bacteria</taxon>
        <taxon>Bacillati</taxon>
        <taxon>Actinomycetota</taxon>
        <taxon>Actinomycetes</taxon>
        <taxon>Pseudonocardiales</taxon>
        <taxon>Pseudonocardiaceae</taxon>
        <taxon>Actinokineospora</taxon>
    </lineage>
</organism>
<feature type="transmembrane region" description="Helical" evidence="6">
    <location>
        <begin position="169"/>
        <end position="187"/>
    </location>
</feature>
<dbReference type="AlphaFoldDB" id="A0A1Q9LPB0"/>
<dbReference type="EMBL" id="MKQR01000009">
    <property type="protein sequence ID" value="OLR93858.1"/>
    <property type="molecule type" value="Genomic_DNA"/>
</dbReference>
<comment type="similarity">
    <text evidence="6">Belongs to the ABC-2 integral membrane protein family.</text>
</comment>
<evidence type="ECO:0000256" key="4">
    <source>
        <dbReference type="ARBA" id="ARBA00023136"/>
    </source>
</evidence>
<keyword evidence="5" id="KW-0046">Antibiotic resistance</keyword>
<comment type="subcellular location">
    <subcellularLocation>
        <location evidence="6">Cell membrane</location>
        <topology evidence="6">Multi-pass membrane protein</topology>
    </subcellularLocation>
    <subcellularLocation>
        <location evidence="1">Membrane</location>
        <topology evidence="1">Multi-pass membrane protein</topology>
    </subcellularLocation>
</comment>
<keyword evidence="9" id="KW-1185">Reference proteome</keyword>
<evidence type="ECO:0000256" key="6">
    <source>
        <dbReference type="RuleBase" id="RU361157"/>
    </source>
</evidence>
<dbReference type="InterPro" id="IPR052902">
    <property type="entry name" value="ABC-2_transporter"/>
</dbReference>
<gene>
    <name evidence="8" type="ORF">BJP25_16690</name>
</gene>
<evidence type="ECO:0000259" key="7">
    <source>
        <dbReference type="PROSITE" id="PS51012"/>
    </source>
</evidence>
<keyword evidence="4 6" id="KW-0472">Membrane</keyword>
<feature type="transmembrane region" description="Helical" evidence="6">
    <location>
        <begin position="140"/>
        <end position="162"/>
    </location>
</feature>
<dbReference type="Pfam" id="PF01061">
    <property type="entry name" value="ABC2_membrane"/>
    <property type="match status" value="1"/>
</dbReference>
<protein>
    <recommendedName>
        <fullName evidence="6">Transport permease protein</fullName>
    </recommendedName>
</protein>
<dbReference type="RefSeq" id="WP_075974758.1">
    <property type="nucleotide sequence ID" value="NZ_MKQR01000009.1"/>
</dbReference>
<reference evidence="8 9" key="1">
    <citation type="submission" date="2016-10" db="EMBL/GenBank/DDBJ databases">
        <title>The Draft Genome Sequence of Actinokineospora bangkokensis 44EHWT reveals the biosynthetic pathway of antifungal compounds Thailandins with unusual extender unit butylmalonyl-CoA.</title>
        <authorList>
            <person name="Greule A."/>
            <person name="Intra B."/>
            <person name="Flemming S."/>
            <person name="Rommel M.G."/>
            <person name="Panbangred W."/>
            <person name="Bechthold A."/>
        </authorList>
    </citation>
    <scope>NUCLEOTIDE SEQUENCE [LARGE SCALE GENOMIC DNA]</scope>
    <source>
        <strain evidence="8 9">44EHW</strain>
    </source>
</reference>